<dbReference type="RefSeq" id="WP_006574467.1">
    <property type="nucleotide sequence ID" value="NZ_AAXG02000042.1"/>
</dbReference>
<reference evidence="1 2" key="1">
    <citation type="submission" date="2007-04" db="EMBL/GenBank/DDBJ databases">
        <authorList>
            <person name="Fulton L."/>
            <person name="Clifton S."/>
            <person name="Fulton B."/>
            <person name="Xu J."/>
            <person name="Minx P."/>
            <person name="Pepin K.H."/>
            <person name="Johnson M."/>
            <person name="Thiruvilangam P."/>
            <person name="Bhonagiri V."/>
            <person name="Nash W.E."/>
            <person name="Mardis E.R."/>
            <person name="Wilson R.K."/>
        </authorList>
    </citation>
    <scope>NUCLEOTIDE SEQUENCE [LARGE SCALE GENOMIC DNA]</scope>
    <source>
        <strain evidence="1 2">ATCC 29799</strain>
    </source>
</reference>
<evidence type="ECO:0000313" key="2">
    <source>
        <dbReference type="Proteomes" id="UP000003639"/>
    </source>
</evidence>
<proteinExistence type="predicted"/>
<reference evidence="1 2" key="2">
    <citation type="submission" date="2007-06" db="EMBL/GenBank/DDBJ databases">
        <title>Draft genome sequence of Pseudoflavonifractor capillosus ATCC 29799.</title>
        <authorList>
            <person name="Sudarsanam P."/>
            <person name="Ley R."/>
            <person name="Guruge J."/>
            <person name="Turnbaugh P.J."/>
            <person name="Mahowald M."/>
            <person name="Liep D."/>
            <person name="Gordon J."/>
        </authorList>
    </citation>
    <scope>NUCLEOTIDE SEQUENCE [LARGE SCALE GENOMIC DNA]</scope>
    <source>
        <strain evidence="1 2">ATCC 29799</strain>
    </source>
</reference>
<name>A6P0H4_9FIRM</name>
<accession>A6P0H4</accession>
<gene>
    <name evidence="1" type="ORF">BACCAP_03985</name>
</gene>
<comment type="caution">
    <text evidence="1">The sequence shown here is derived from an EMBL/GenBank/DDBJ whole genome shotgun (WGS) entry which is preliminary data.</text>
</comment>
<protein>
    <submittedName>
        <fullName evidence="1">Uncharacterized protein</fullName>
    </submittedName>
</protein>
<dbReference type="OrthoDB" id="9858285at2"/>
<dbReference type="AlphaFoldDB" id="A6P0H4"/>
<evidence type="ECO:0000313" key="1">
    <source>
        <dbReference type="EMBL" id="EDM98106.1"/>
    </source>
</evidence>
<dbReference type="EMBL" id="AAXG02000042">
    <property type="protein sequence ID" value="EDM98106.1"/>
    <property type="molecule type" value="Genomic_DNA"/>
</dbReference>
<keyword evidence="2" id="KW-1185">Reference proteome</keyword>
<dbReference type="Proteomes" id="UP000003639">
    <property type="component" value="Unassembled WGS sequence"/>
</dbReference>
<dbReference type="STRING" id="411467.BACCAP_03985"/>
<organism evidence="1 2">
    <name type="scientific">Pseudoflavonifractor capillosus ATCC 29799</name>
    <dbReference type="NCBI Taxonomy" id="411467"/>
    <lineage>
        <taxon>Bacteria</taxon>
        <taxon>Bacillati</taxon>
        <taxon>Bacillota</taxon>
        <taxon>Clostridia</taxon>
        <taxon>Eubacteriales</taxon>
        <taxon>Oscillospiraceae</taxon>
        <taxon>Pseudoflavonifractor</taxon>
    </lineage>
</organism>
<sequence>MKKEDNTKLTVDEILEEIENAGLDTPKMQCSICGKEKPAHAVYTLPEVWRHGRRLALYMLGKAPRPAPVDEEAMIRKYGYTARDVFCCDCWLDLILDGTHKHGESTDK</sequence>